<sequence length="193" mass="21952">MWRSSSTFSYPDNFPRLDNLRELELDLKLEAGESLLFFTFFSKASPFLSSFTARRISDVDDVEHAARLATRFVHKNLKVVKLIGFIGCRSDFNLALHLLEIVGSLKEIILQPTSDCHHPNFMRVASIEERSKELESKLPPGAKLKDNRVTLGTQTSLLLLEGYTSVQRLVADLVPQFSLYYFTACSESCYQHT</sequence>
<reference evidence="2" key="1">
    <citation type="journal article" date="2023" name="Proc. Natl. Acad. Sci. U.S.A.">
        <title>Genomic and structural basis for evolution of tropane alkaloid biosynthesis.</title>
        <authorList>
            <person name="Wanga Y.-J."/>
            <person name="Taina T."/>
            <person name="Yua J.-Y."/>
            <person name="Lia J."/>
            <person name="Xua B."/>
            <person name="Chenc J."/>
            <person name="D'Auriad J.C."/>
            <person name="Huanga J.-P."/>
            <person name="Huanga S.-X."/>
        </authorList>
    </citation>
    <scope>NUCLEOTIDE SEQUENCE [LARGE SCALE GENOMIC DNA]</scope>
    <source>
        <strain evidence="2">cv. KIB-2019</strain>
    </source>
</reference>
<dbReference type="OrthoDB" id="613853at2759"/>
<dbReference type="InterPro" id="IPR053772">
    <property type="entry name" value="At1g61320/At1g61330-like"/>
</dbReference>
<dbReference type="Proteomes" id="UP001152561">
    <property type="component" value="Unassembled WGS sequence"/>
</dbReference>
<dbReference type="AlphaFoldDB" id="A0A9Q1R5V0"/>
<protein>
    <recommendedName>
        <fullName evidence="3">FBD domain-containing protein</fullName>
    </recommendedName>
</protein>
<dbReference type="PANTHER" id="PTHR34145">
    <property type="entry name" value="OS02G0105600 PROTEIN"/>
    <property type="match status" value="1"/>
</dbReference>
<keyword evidence="2" id="KW-1185">Reference proteome</keyword>
<comment type="caution">
    <text evidence="1">The sequence shown here is derived from an EMBL/GenBank/DDBJ whole genome shotgun (WGS) entry which is preliminary data.</text>
</comment>
<dbReference type="EMBL" id="JAJAGQ010000015">
    <property type="protein sequence ID" value="KAJ8541192.1"/>
    <property type="molecule type" value="Genomic_DNA"/>
</dbReference>
<dbReference type="PANTHER" id="PTHR34145:SF68">
    <property type="entry name" value="FBD DOMAIN-CONTAINING PROTEIN"/>
    <property type="match status" value="1"/>
</dbReference>
<evidence type="ECO:0000313" key="2">
    <source>
        <dbReference type="Proteomes" id="UP001152561"/>
    </source>
</evidence>
<accession>A0A9Q1R5V0</accession>
<name>A0A9Q1R5V0_9SOLA</name>
<gene>
    <name evidence="1" type="ORF">K7X08_002008</name>
</gene>
<organism evidence="1 2">
    <name type="scientific">Anisodus acutangulus</name>
    <dbReference type="NCBI Taxonomy" id="402998"/>
    <lineage>
        <taxon>Eukaryota</taxon>
        <taxon>Viridiplantae</taxon>
        <taxon>Streptophyta</taxon>
        <taxon>Embryophyta</taxon>
        <taxon>Tracheophyta</taxon>
        <taxon>Spermatophyta</taxon>
        <taxon>Magnoliopsida</taxon>
        <taxon>eudicotyledons</taxon>
        <taxon>Gunneridae</taxon>
        <taxon>Pentapetalae</taxon>
        <taxon>asterids</taxon>
        <taxon>lamiids</taxon>
        <taxon>Solanales</taxon>
        <taxon>Solanaceae</taxon>
        <taxon>Solanoideae</taxon>
        <taxon>Hyoscyameae</taxon>
        <taxon>Anisodus</taxon>
    </lineage>
</organism>
<evidence type="ECO:0000313" key="1">
    <source>
        <dbReference type="EMBL" id="KAJ8541192.1"/>
    </source>
</evidence>
<evidence type="ECO:0008006" key="3">
    <source>
        <dbReference type="Google" id="ProtNLM"/>
    </source>
</evidence>
<proteinExistence type="predicted"/>